<name>A0ABN1ZUR2_9ACTN</name>
<dbReference type="PANTHER" id="PTHR43433:SF5">
    <property type="entry name" value="AB HYDROLASE-1 DOMAIN-CONTAINING PROTEIN"/>
    <property type="match status" value="1"/>
</dbReference>
<dbReference type="InterPro" id="IPR029058">
    <property type="entry name" value="AB_hydrolase_fold"/>
</dbReference>
<dbReference type="SUPFAM" id="SSF53474">
    <property type="entry name" value="alpha/beta-Hydrolases"/>
    <property type="match status" value="1"/>
</dbReference>
<organism evidence="4 5">
    <name type="scientific">Streptomyces synnematoformans</name>
    <dbReference type="NCBI Taxonomy" id="415721"/>
    <lineage>
        <taxon>Bacteria</taxon>
        <taxon>Bacillati</taxon>
        <taxon>Actinomycetota</taxon>
        <taxon>Actinomycetes</taxon>
        <taxon>Kitasatosporales</taxon>
        <taxon>Streptomycetaceae</taxon>
        <taxon>Streptomyces</taxon>
    </lineage>
</organism>
<gene>
    <name evidence="4" type="ORF">GCM10009802_61510</name>
</gene>
<dbReference type="PANTHER" id="PTHR43433">
    <property type="entry name" value="HYDROLASE, ALPHA/BETA FOLD FAMILY PROTEIN"/>
    <property type="match status" value="1"/>
</dbReference>
<feature type="domain" description="Peptidase S33 tripeptidyl aminopeptidase-like C-terminal" evidence="3">
    <location>
        <begin position="194"/>
        <end position="264"/>
    </location>
</feature>
<evidence type="ECO:0000313" key="4">
    <source>
        <dbReference type="EMBL" id="GAA1505096.1"/>
    </source>
</evidence>
<feature type="compositionally biased region" description="Low complexity" evidence="1">
    <location>
        <begin position="291"/>
        <end position="303"/>
    </location>
</feature>
<feature type="domain" description="AB hydrolase-1" evidence="2">
    <location>
        <begin position="35"/>
        <end position="168"/>
    </location>
</feature>
<sequence>MAAPQSEQEPAEPAGATVRAGGLDVGYLDGGDGVPLVLVHGGESDRTQFTALRGLLGAGIRAVSYDQRDSGITVNPPVPYTLADLADDLAALLDALGLPRAHLLGTSFGGAVAQHAALRHPGRVASLVLVATTPSYAMGAEAIDELLGMDHEQRQRAAADFFFTPEGPAGLRAAPGRTLTARTPEQSARRHAVARQHEVRDRLGEITAPTLIVHGTADRLAPYAGAVLMARRMPNAELHAIEGGRHGIAVEFADTVARRVRGFLGVTAHEPPGARPDSAPVTEPSGPDAPPAAAAPSDTAPRP</sequence>
<feature type="region of interest" description="Disordered" evidence="1">
    <location>
        <begin position="267"/>
        <end position="303"/>
    </location>
</feature>
<dbReference type="RefSeq" id="WP_344294628.1">
    <property type="nucleotide sequence ID" value="NZ_BAAAPF010000371.1"/>
</dbReference>
<evidence type="ECO:0000259" key="3">
    <source>
        <dbReference type="Pfam" id="PF08386"/>
    </source>
</evidence>
<keyword evidence="4" id="KW-0378">Hydrolase</keyword>
<reference evidence="4 5" key="1">
    <citation type="journal article" date="2019" name="Int. J. Syst. Evol. Microbiol.">
        <title>The Global Catalogue of Microorganisms (GCM) 10K type strain sequencing project: providing services to taxonomists for standard genome sequencing and annotation.</title>
        <authorList>
            <consortium name="The Broad Institute Genomics Platform"/>
            <consortium name="The Broad Institute Genome Sequencing Center for Infectious Disease"/>
            <person name="Wu L."/>
            <person name="Ma J."/>
        </authorList>
    </citation>
    <scope>NUCLEOTIDE SEQUENCE [LARGE SCALE GENOMIC DNA]</scope>
    <source>
        <strain evidence="4 5">JCM 15481</strain>
    </source>
</reference>
<dbReference type="InterPro" id="IPR050471">
    <property type="entry name" value="AB_hydrolase"/>
</dbReference>
<evidence type="ECO:0000256" key="1">
    <source>
        <dbReference type="SAM" id="MobiDB-lite"/>
    </source>
</evidence>
<dbReference type="InterPro" id="IPR000073">
    <property type="entry name" value="AB_hydrolase_1"/>
</dbReference>
<dbReference type="InterPro" id="IPR013595">
    <property type="entry name" value="Pept_S33_TAP-like_C"/>
</dbReference>
<dbReference type="Proteomes" id="UP001500443">
    <property type="component" value="Unassembled WGS sequence"/>
</dbReference>
<keyword evidence="5" id="KW-1185">Reference proteome</keyword>
<dbReference type="EMBL" id="BAAAPF010000371">
    <property type="protein sequence ID" value="GAA1505096.1"/>
    <property type="molecule type" value="Genomic_DNA"/>
</dbReference>
<comment type="caution">
    <text evidence="4">The sequence shown here is derived from an EMBL/GenBank/DDBJ whole genome shotgun (WGS) entry which is preliminary data.</text>
</comment>
<protein>
    <submittedName>
        <fullName evidence="4">Alpha/beta hydrolase</fullName>
    </submittedName>
</protein>
<dbReference type="Pfam" id="PF08386">
    <property type="entry name" value="Abhydrolase_4"/>
    <property type="match status" value="1"/>
</dbReference>
<dbReference type="GO" id="GO:0016787">
    <property type="term" value="F:hydrolase activity"/>
    <property type="evidence" value="ECO:0007669"/>
    <property type="project" value="UniProtKB-KW"/>
</dbReference>
<accession>A0ABN1ZUR2</accession>
<dbReference type="Pfam" id="PF00561">
    <property type="entry name" value="Abhydrolase_1"/>
    <property type="match status" value="1"/>
</dbReference>
<dbReference type="Gene3D" id="3.40.50.1820">
    <property type="entry name" value="alpha/beta hydrolase"/>
    <property type="match status" value="1"/>
</dbReference>
<dbReference type="PRINTS" id="PR00111">
    <property type="entry name" value="ABHYDROLASE"/>
</dbReference>
<evidence type="ECO:0000313" key="5">
    <source>
        <dbReference type="Proteomes" id="UP001500443"/>
    </source>
</evidence>
<proteinExistence type="predicted"/>
<evidence type="ECO:0000259" key="2">
    <source>
        <dbReference type="Pfam" id="PF00561"/>
    </source>
</evidence>